<keyword evidence="1" id="KW-1133">Transmembrane helix</keyword>
<gene>
    <name evidence="2" type="ORF">ABMA28_009655</name>
</gene>
<keyword evidence="1" id="KW-0472">Membrane</keyword>
<organism evidence="2 3">
    <name type="scientific">Loxostege sticticalis</name>
    <name type="common">Beet webworm moth</name>
    <dbReference type="NCBI Taxonomy" id="481309"/>
    <lineage>
        <taxon>Eukaryota</taxon>
        <taxon>Metazoa</taxon>
        <taxon>Ecdysozoa</taxon>
        <taxon>Arthropoda</taxon>
        <taxon>Hexapoda</taxon>
        <taxon>Insecta</taxon>
        <taxon>Pterygota</taxon>
        <taxon>Neoptera</taxon>
        <taxon>Endopterygota</taxon>
        <taxon>Lepidoptera</taxon>
        <taxon>Glossata</taxon>
        <taxon>Ditrysia</taxon>
        <taxon>Pyraloidea</taxon>
        <taxon>Crambidae</taxon>
        <taxon>Pyraustinae</taxon>
        <taxon>Loxostege</taxon>
    </lineage>
</organism>
<evidence type="ECO:0000313" key="3">
    <source>
        <dbReference type="Proteomes" id="UP001549921"/>
    </source>
</evidence>
<reference evidence="2 3" key="1">
    <citation type="submission" date="2024-06" db="EMBL/GenBank/DDBJ databases">
        <title>A chromosome-level genome assembly of beet webworm, Loxostege sticticalis.</title>
        <authorList>
            <person name="Zhang Y."/>
        </authorList>
    </citation>
    <scope>NUCLEOTIDE SEQUENCE [LARGE SCALE GENOMIC DNA]</scope>
    <source>
        <strain evidence="2">AQ028</strain>
        <tissue evidence="2">Male pupae</tissue>
    </source>
</reference>
<comment type="caution">
    <text evidence="2">The sequence shown here is derived from an EMBL/GenBank/DDBJ whole genome shotgun (WGS) entry which is preliminary data.</text>
</comment>
<name>A0ABD0SAZ9_LOXSC</name>
<proteinExistence type="predicted"/>
<sequence length="209" mass="23999">MCLAVEECLILQVNKNSCFCLPSIWDEPFDYQAKPLRDSPLDYFGFFTKCCWCVRLKCACVLICFITFIWAAMEMQTAEKTLRKLIDDDTAIYYLKLFYLFFTIGLMVAAAILLLGILMEKSLLVNIYIWYVMVYTPVVLVVYLVGSTLNIVKMGRVSIRIAIKLIFSIICGLLFSFDSEQLQVNIVVTYQHTPLLALASFNMVDYFSP</sequence>
<evidence type="ECO:0000313" key="2">
    <source>
        <dbReference type="EMBL" id="KAL0811226.1"/>
    </source>
</evidence>
<feature type="transmembrane region" description="Helical" evidence="1">
    <location>
        <begin position="46"/>
        <end position="72"/>
    </location>
</feature>
<feature type="transmembrane region" description="Helical" evidence="1">
    <location>
        <begin position="125"/>
        <end position="145"/>
    </location>
</feature>
<accession>A0ABD0SAZ9</accession>
<feature type="transmembrane region" description="Helical" evidence="1">
    <location>
        <begin position="93"/>
        <end position="119"/>
    </location>
</feature>
<dbReference type="AlphaFoldDB" id="A0ABD0SAZ9"/>
<dbReference type="Proteomes" id="UP001549921">
    <property type="component" value="Unassembled WGS sequence"/>
</dbReference>
<protein>
    <submittedName>
        <fullName evidence="2">Uncharacterized protein</fullName>
    </submittedName>
</protein>
<dbReference type="EMBL" id="JBEDNZ010000024">
    <property type="protein sequence ID" value="KAL0811226.1"/>
    <property type="molecule type" value="Genomic_DNA"/>
</dbReference>
<feature type="transmembrane region" description="Helical" evidence="1">
    <location>
        <begin position="157"/>
        <end position="177"/>
    </location>
</feature>
<evidence type="ECO:0000256" key="1">
    <source>
        <dbReference type="SAM" id="Phobius"/>
    </source>
</evidence>
<keyword evidence="1" id="KW-0812">Transmembrane</keyword>